<gene>
    <name evidence="2" type="ORF">FE810_07275</name>
</gene>
<dbReference type="Gene3D" id="2.60.120.560">
    <property type="entry name" value="Exo-inulinase, domain 1"/>
    <property type="match status" value="1"/>
</dbReference>
<protein>
    <submittedName>
        <fullName evidence="2">DUF1080 domain-containing protein</fullName>
    </submittedName>
</protein>
<evidence type="ECO:0000259" key="1">
    <source>
        <dbReference type="Pfam" id="PF06439"/>
    </source>
</evidence>
<reference evidence="2 3" key="1">
    <citation type="submission" date="2019-05" db="EMBL/GenBank/DDBJ databases">
        <title>Genome sequences of Thalassotalea litorea 1K03283.</title>
        <authorList>
            <person name="Zhang D."/>
        </authorList>
    </citation>
    <scope>NUCLEOTIDE SEQUENCE [LARGE SCALE GENOMIC DNA]</scope>
    <source>
        <strain evidence="2 3">MCCC 1K03283</strain>
    </source>
</reference>
<dbReference type="AlphaFoldDB" id="A0A5R9IUU6"/>
<keyword evidence="3" id="KW-1185">Reference proteome</keyword>
<evidence type="ECO:0000313" key="2">
    <source>
        <dbReference type="EMBL" id="TLU65718.1"/>
    </source>
</evidence>
<feature type="domain" description="3-keto-alpha-glucoside-1,2-lyase/3-keto-2-hydroxy-glucal hydratase" evidence="1">
    <location>
        <begin position="25"/>
        <end position="221"/>
    </location>
</feature>
<evidence type="ECO:0000313" key="3">
    <source>
        <dbReference type="Proteomes" id="UP000307790"/>
    </source>
</evidence>
<organism evidence="2 3">
    <name type="scientific">Thalassotalea litorea</name>
    <dbReference type="NCBI Taxonomy" id="2020715"/>
    <lineage>
        <taxon>Bacteria</taxon>
        <taxon>Pseudomonadati</taxon>
        <taxon>Pseudomonadota</taxon>
        <taxon>Gammaproteobacteria</taxon>
        <taxon>Alteromonadales</taxon>
        <taxon>Colwelliaceae</taxon>
        <taxon>Thalassotalea</taxon>
    </lineage>
</organism>
<sequence>MLAMNMAILCASCATVNKVSLLDPQLSQFENVYPFGNATMVDGELHLQSESNWFLTTRKTYQDFILTAEIKMPDVTEYSNSGFIFRGQIRDLDQGKVVVGYQAEVDPSPRRWSGGLFDQGRRQWLHPEHPVRSNRDKDFIKSYIANWNEELASTFKANAWNHYRIECRGTEIKITVNGILTTHIIDRKDSKGVIGLQHHGSKQLRETGKSDNIVRFRNIYIVEL</sequence>
<dbReference type="OrthoDB" id="9806233at2"/>
<dbReference type="Pfam" id="PF06439">
    <property type="entry name" value="3keto-disac_hyd"/>
    <property type="match status" value="1"/>
</dbReference>
<dbReference type="Proteomes" id="UP000307790">
    <property type="component" value="Unassembled WGS sequence"/>
</dbReference>
<accession>A0A5R9IUU6</accession>
<name>A0A5R9IUU6_9GAMM</name>
<dbReference type="InterPro" id="IPR010496">
    <property type="entry name" value="AL/BT2_dom"/>
</dbReference>
<dbReference type="EMBL" id="VCBC01000006">
    <property type="protein sequence ID" value="TLU65718.1"/>
    <property type="molecule type" value="Genomic_DNA"/>
</dbReference>
<proteinExistence type="predicted"/>
<comment type="caution">
    <text evidence="2">The sequence shown here is derived from an EMBL/GenBank/DDBJ whole genome shotgun (WGS) entry which is preliminary data.</text>
</comment>
<dbReference type="GO" id="GO:0016787">
    <property type="term" value="F:hydrolase activity"/>
    <property type="evidence" value="ECO:0007669"/>
    <property type="project" value="InterPro"/>
</dbReference>